<feature type="non-terminal residue" evidence="15">
    <location>
        <position position="129"/>
    </location>
</feature>
<dbReference type="GO" id="GO:0004144">
    <property type="term" value="F:diacylglycerol O-acyltransferase activity"/>
    <property type="evidence" value="ECO:0007669"/>
    <property type="project" value="UniProtKB-EC"/>
</dbReference>
<evidence type="ECO:0000256" key="5">
    <source>
        <dbReference type="ARBA" id="ARBA00013244"/>
    </source>
</evidence>
<dbReference type="PANTHER" id="PTHR12317">
    <property type="entry name" value="DIACYLGLYCEROL O-ACYLTRANSFERASE"/>
    <property type="match status" value="1"/>
</dbReference>
<comment type="similarity">
    <text evidence="4">Belongs to the diacylglycerol acyltransferase family.</text>
</comment>
<evidence type="ECO:0000313" key="15">
    <source>
        <dbReference type="EMBL" id="KAG7397716.1"/>
    </source>
</evidence>
<name>A0A8T1WW99_9STRA</name>
<evidence type="ECO:0000256" key="13">
    <source>
        <dbReference type="ARBA" id="ARBA00023136"/>
    </source>
</evidence>
<dbReference type="OrthoDB" id="264532at2759"/>
<protein>
    <recommendedName>
        <fullName evidence="5">diacylglycerol O-acyltransferase</fullName>
        <ecNumber evidence="5">2.3.1.20</ecNumber>
    </recommendedName>
</protein>
<keyword evidence="8" id="KW-0812">Transmembrane</keyword>
<keyword evidence="11" id="KW-1133">Transmembrane helix</keyword>
<keyword evidence="14" id="KW-0012">Acyltransferase</keyword>
<evidence type="ECO:0000256" key="10">
    <source>
        <dbReference type="ARBA" id="ARBA00022824"/>
    </source>
</evidence>
<comment type="pathway">
    <text evidence="2">Glycerolipid metabolism; triacylglycerol biosynthesis.</text>
</comment>
<dbReference type="PANTHER" id="PTHR12317:SF0">
    <property type="entry name" value="ACYLTRANSFERASE"/>
    <property type="match status" value="1"/>
</dbReference>
<keyword evidence="13" id="KW-0472">Membrane</keyword>
<keyword evidence="7" id="KW-0808">Transferase</keyword>
<keyword evidence="6" id="KW-0444">Lipid biosynthesis</keyword>
<evidence type="ECO:0000256" key="4">
    <source>
        <dbReference type="ARBA" id="ARBA00005420"/>
    </source>
</evidence>
<dbReference type="Proteomes" id="UP000693981">
    <property type="component" value="Unassembled WGS sequence"/>
</dbReference>
<evidence type="ECO:0000256" key="7">
    <source>
        <dbReference type="ARBA" id="ARBA00022679"/>
    </source>
</evidence>
<evidence type="ECO:0000313" key="16">
    <source>
        <dbReference type="Proteomes" id="UP000693981"/>
    </source>
</evidence>
<evidence type="ECO:0000256" key="1">
    <source>
        <dbReference type="ARBA" id="ARBA00004477"/>
    </source>
</evidence>
<dbReference type="InterPro" id="IPR007130">
    <property type="entry name" value="DAGAT"/>
</dbReference>
<comment type="caution">
    <text evidence="15">The sequence shown here is derived from an EMBL/GenBank/DDBJ whole genome shotgun (WGS) entry which is preliminary data.</text>
</comment>
<evidence type="ECO:0000256" key="12">
    <source>
        <dbReference type="ARBA" id="ARBA00023098"/>
    </source>
</evidence>
<dbReference type="EC" id="2.3.1.20" evidence="5"/>
<dbReference type="AlphaFoldDB" id="A0A8T1WW99"/>
<dbReference type="GO" id="GO:0005789">
    <property type="term" value="C:endoplasmic reticulum membrane"/>
    <property type="evidence" value="ECO:0007669"/>
    <property type="project" value="UniProtKB-SubCell"/>
</dbReference>
<evidence type="ECO:0000256" key="8">
    <source>
        <dbReference type="ARBA" id="ARBA00022692"/>
    </source>
</evidence>
<evidence type="ECO:0000256" key="3">
    <source>
        <dbReference type="ARBA" id="ARBA00005189"/>
    </source>
</evidence>
<keyword evidence="10" id="KW-0256">Endoplasmic reticulum</keyword>
<gene>
    <name evidence="15" type="ORF">PHYBOEH_000336</name>
</gene>
<evidence type="ECO:0000256" key="2">
    <source>
        <dbReference type="ARBA" id="ARBA00004771"/>
    </source>
</evidence>
<evidence type="ECO:0000256" key="6">
    <source>
        <dbReference type="ARBA" id="ARBA00022516"/>
    </source>
</evidence>
<comment type="pathway">
    <text evidence="3">Lipid metabolism.</text>
</comment>
<keyword evidence="9" id="KW-0319">Glycerol metabolism</keyword>
<keyword evidence="12" id="KW-0443">Lipid metabolism</keyword>
<comment type="subcellular location">
    <subcellularLocation>
        <location evidence="1">Endoplasmic reticulum membrane</location>
        <topology evidence="1">Multi-pass membrane protein</topology>
    </subcellularLocation>
</comment>
<keyword evidence="16" id="KW-1185">Reference proteome</keyword>
<reference evidence="15" key="1">
    <citation type="submission" date="2021-02" db="EMBL/GenBank/DDBJ databases">
        <authorList>
            <person name="Palmer J.M."/>
        </authorList>
    </citation>
    <scope>NUCLEOTIDE SEQUENCE</scope>
    <source>
        <strain evidence="15">SCRP23</strain>
    </source>
</reference>
<organism evidence="15 16">
    <name type="scientific">Phytophthora boehmeriae</name>
    <dbReference type="NCBI Taxonomy" id="109152"/>
    <lineage>
        <taxon>Eukaryota</taxon>
        <taxon>Sar</taxon>
        <taxon>Stramenopiles</taxon>
        <taxon>Oomycota</taxon>
        <taxon>Peronosporomycetes</taxon>
        <taxon>Peronosporales</taxon>
        <taxon>Peronosporaceae</taxon>
        <taxon>Phytophthora</taxon>
    </lineage>
</organism>
<dbReference type="EMBL" id="JAGDFL010000103">
    <property type="protein sequence ID" value="KAG7397716.1"/>
    <property type="molecule type" value="Genomic_DNA"/>
</dbReference>
<evidence type="ECO:0000256" key="14">
    <source>
        <dbReference type="ARBA" id="ARBA00023315"/>
    </source>
</evidence>
<accession>A0A8T1WW99</accession>
<dbReference type="GO" id="GO:0006071">
    <property type="term" value="P:glycerol metabolic process"/>
    <property type="evidence" value="ECO:0007669"/>
    <property type="project" value="UniProtKB-KW"/>
</dbReference>
<dbReference type="GO" id="GO:0019432">
    <property type="term" value="P:triglyceride biosynthetic process"/>
    <property type="evidence" value="ECO:0007669"/>
    <property type="project" value="TreeGrafter"/>
</dbReference>
<evidence type="ECO:0000256" key="11">
    <source>
        <dbReference type="ARBA" id="ARBA00022989"/>
    </source>
</evidence>
<evidence type="ECO:0000256" key="9">
    <source>
        <dbReference type="ARBA" id="ARBA00022798"/>
    </source>
</evidence>
<dbReference type="Pfam" id="PF03982">
    <property type="entry name" value="DAGAT"/>
    <property type="match status" value="1"/>
</dbReference>
<sequence>TQLVLQKRLGFIKLAMRHGAHLVPTFVFGEKWLYNMWTPPTGVTDFFRKTLGVPVLIFWGKFGWMPKAPAKGKRFGLVYGKPIATTVTPNPTDAELRAVHEQYVTEIHRIFEQYKADFGYEKDETLAII</sequence>
<proteinExistence type="inferred from homology"/>